<evidence type="ECO:0000313" key="2">
    <source>
        <dbReference type="Proteomes" id="UP000000322"/>
    </source>
</evidence>
<accession>D1BJM6</accession>
<gene>
    <name evidence="1" type="ordered locus">Sked_03140</name>
</gene>
<dbReference type="STRING" id="446469.Sked_03140"/>
<protein>
    <submittedName>
        <fullName evidence="1">Uncharacterized protein</fullName>
    </submittedName>
</protein>
<reference evidence="1 2" key="1">
    <citation type="journal article" date="2009" name="Stand. Genomic Sci.">
        <title>Complete genome sequence of Sanguibacter keddieii type strain (ST-74).</title>
        <authorList>
            <person name="Ivanova N."/>
            <person name="Sikorski J."/>
            <person name="Sims D."/>
            <person name="Brettin T."/>
            <person name="Detter J.C."/>
            <person name="Han C."/>
            <person name="Lapidus A."/>
            <person name="Copeland A."/>
            <person name="Glavina Del Rio T."/>
            <person name="Nolan M."/>
            <person name="Chen F."/>
            <person name="Lucas S."/>
            <person name="Tice H."/>
            <person name="Cheng J.F."/>
            <person name="Bruce D."/>
            <person name="Goodwin L."/>
            <person name="Pitluck S."/>
            <person name="Pati A."/>
            <person name="Mavromatis K."/>
            <person name="Chen A."/>
            <person name="Palaniappan K."/>
            <person name="D'haeseleer P."/>
            <person name="Chain P."/>
            <person name="Bristow J."/>
            <person name="Eisen J.A."/>
            <person name="Markowitz V."/>
            <person name="Hugenholtz P."/>
            <person name="Goker M."/>
            <person name="Pukall R."/>
            <person name="Klenk H.P."/>
            <person name="Kyrpides N.C."/>
        </authorList>
    </citation>
    <scope>NUCLEOTIDE SEQUENCE [LARGE SCALE GENOMIC DNA]</scope>
    <source>
        <strain evidence="2">ATCC 51767 / DSM 10542 / NCFB 3025 / ST-74</strain>
    </source>
</reference>
<proteinExistence type="predicted"/>
<dbReference type="HOGENOM" id="CLU_3157640_0_0_11"/>
<dbReference type="KEGG" id="ske:Sked_03140"/>
<dbReference type="AlphaFoldDB" id="D1BJM6"/>
<keyword evidence="2" id="KW-1185">Reference proteome</keyword>
<dbReference type="Proteomes" id="UP000000322">
    <property type="component" value="Chromosome"/>
</dbReference>
<organism evidence="1 2">
    <name type="scientific">Sanguibacter keddieii (strain ATCC 51767 / DSM 10542 / NCFB 3025 / ST-74)</name>
    <dbReference type="NCBI Taxonomy" id="446469"/>
    <lineage>
        <taxon>Bacteria</taxon>
        <taxon>Bacillati</taxon>
        <taxon>Actinomycetota</taxon>
        <taxon>Actinomycetes</taxon>
        <taxon>Micrococcales</taxon>
        <taxon>Sanguibacteraceae</taxon>
        <taxon>Sanguibacter</taxon>
    </lineage>
</organism>
<dbReference type="EMBL" id="CP001819">
    <property type="protein sequence ID" value="ACZ20282.1"/>
    <property type="molecule type" value="Genomic_DNA"/>
</dbReference>
<name>D1BJM6_SANKS</name>
<sequence>MIVLLTLLAAGIIAAAAWLISGYEPPSTAAEAHGVQGSAHAVALGTEA</sequence>
<evidence type="ECO:0000313" key="1">
    <source>
        <dbReference type="EMBL" id="ACZ20282.1"/>
    </source>
</evidence>